<accession>A0A0G4PVI3</accession>
<dbReference type="EMBL" id="HG793186">
    <property type="protein sequence ID" value="CRL30510.1"/>
    <property type="molecule type" value="Genomic_DNA"/>
</dbReference>
<proteinExistence type="predicted"/>
<reference evidence="1 2" key="1">
    <citation type="journal article" date="2014" name="Nat. Commun.">
        <title>Multiple recent horizontal transfers of a large genomic region in cheese making fungi.</title>
        <authorList>
            <person name="Cheeseman K."/>
            <person name="Ropars J."/>
            <person name="Renault P."/>
            <person name="Dupont J."/>
            <person name="Gouzy J."/>
            <person name="Branca A."/>
            <person name="Abraham A.L."/>
            <person name="Ceppi M."/>
            <person name="Conseiller E."/>
            <person name="Debuchy R."/>
            <person name="Malagnac F."/>
            <person name="Goarin A."/>
            <person name="Silar P."/>
            <person name="Lacoste S."/>
            <person name="Sallet E."/>
            <person name="Bensimon A."/>
            <person name="Giraud T."/>
            <person name="Brygoo Y."/>
        </authorList>
    </citation>
    <scope>NUCLEOTIDE SEQUENCE [LARGE SCALE GENOMIC DNA]</scope>
    <source>
        <strain evidence="2">FM 013</strain>
    </source>
</reference>
<dbReference type="Proteomes" id="UP000053732">
    <property type="component" value="Unassembled WGS sequence"/>
</dbReference>
<evidence type="ECO:0000313" key="2">
    <source>
        <dbReference type="Proteomes" id="UP000053732"/>
    </source>
</evidence>
<name>A0A0G4PVI3_PENC3</name>
<evidence type="ECO:0000313" key="1">
    <source>
        <dbReference type="EMBL" id="CRL30510.1"/>
    </source>
</evidence>
<dbReference type="AlphaFoldDB" id="A0A0G4PVI3"/>
<gene>
    <name evidence="1" type="ORF">PCAMFM013_S053g000018</name>
</gene>
<keyword evidence="2" id="KW-1185">Reference proteome</keyword>
<protein>
    <submittedName>
        <fullName evidence="1">Str. FM013</fullName>
    </submittedName>
</protein>
<sequence length="78" mass="8814">MNPELEPELYGCDEHETAFSSPILELPLILSIPHTHTVPLHSWKPRPNRAILTLCDTAQDNAAKQSLAYDLKESYNEV</sequence>
<organism evidence="1 2">
    <name type="scientific">Penicillium camemberti (strain FM 013)</name>
    <dbReference type="NCBI Taxonomy" id="1429867"/>
    <lineage>
        <taxon>Eukaryota</taxon>
        <taxon>Fungi</taxon>
        <taxon>Dikarya</taxon>
        <taxon>Ascomycota</taxon>
        <taxon>Pezizomycotina</taxon>
        <taxon>Eurotiomycetes</taxon>
        <taxon>Eurotiomycetidae</taxon>
        <taxon>Eurotiales</taxon>
        <taxon>Aspergillaceae</taxon>
        <taxon>Penicillium</taxon>
    </lineage>
</organism>